<comment type="caution">
    <text evidence="2">The sequence shown here is derived from an EMBL/GenBank/DDBJ whole genome shotgun (WGS) entry which is preliminary data.</text>
</comment>
<keyword evidence="3" id="KW-1185">Reference proteome</keyword>
<gene>
    <name evidence="2" type="ORF">MIND_00389600</name>
</gene>
<dbReference type="AlphaFoldDB" id="A0A8H6T4E1"/>
<reference evidence="2" key="1">
    <citation type="submission" date="2020-05" db="EMBL/GenBank/DDBJ databases">
        <title>Mycena genomes resolve the evolution of fungal bioluminescence.</title>
        <authorList>
            <person name="Tsai I.J."/>
        </authorList>
    </citation>
    <scope>NUCLEOTIDE SEQUENCE</scope>
    <source>
        <strain evidence="2">171206Taipei</strain>
    </source>
</reference>
<feature type="region of interest" description="Disordered" evidence="1">
    <location>
        <begin position="213"/>
        <end position="234"/>
    </location>
</feature>
<name>A0A8H6T4E1_9AGAR</name>
<evidence type="ECO:0000256" key="1">
    <source>
        <dbReference type="SAM" id="MobiDB-lite"/>
    </source>
</evidence>
<dbReference type="Proteomes" id="UP000636479">
    <property type="component" value="Unassembled WGS sequence"/>
</dbReference>
<proteinExistence type="predicted"/>
<evidence type="ECO:0000313" key="3">
    <source>
        <dbReference type="Proteomes" id="UP000636479"/>
    </source>
</evidence>
<sequence length="470" mass="51802">MPMPLFNAIDYRRTGARMTKGAFGAVTSLHRSLLIYSRPLNGSWEHKPVEGHATLKSCSLVSSALCGAAQRRLFANIRLMPVVDTDGYPDYAHWGADDALRFLDSAPHIPGYVRHLWVVHGSGWLEEAGAAAVIDRFERLEGITIDTHDHGDDFSSWDSFHGLVREALARQVARAQMRSLTLWSTPIDVLGELIRSAGHSPLAHVSLHELSVGGDIDEEGSPGSDGGSSDGDSDVPPLKLDALELLPRFLEHRSGLIDLRSLRYLHIRDEFYGVNDSILAHATSLERLCVSLGEQTHFSIGELEEPALSLEHMDKLHTFELALRLEHGLVADEAYDTDGPLQLLRCVPAHVPHVVVRLLIVDDTDNTGSQHPDPALVPGIEALLAPLAEWLAEAPSVPGVRRRLTMMLDVESENPDIEQIKPDMTAMLRGLFGGLDLDAEIEPIRALTVDNELDPRHAHSFPRPPNTLWK</sequence>
<protein>
    <submittedName>
        <fullName evidence="2">Uncharacterized protein</fullName>
    </submittedName>
</protein>
<dbReference type="GeneID" id="59343243"/>
<evidence type="ECO:0000313" key="2">
    <source>
        <dbReference type="EMBL" id="KAF7310162.1"/>
    </source>
</evidence>
<dbReference type="EMBL" id="JACAZF010000003">
    <property type="protein sequence ID" value="KAF7310162.1"/>
    <property type="molecule type" value="Genomic_DNA"/>
</dbReference>
<organism evidence="2 3">
    <name type="scientific">Mycena indigotica</name>
    <dbReference type="NCBI Taxonomy" id="2126181"/>
    <lineage>
        <taxon>Eukaryota</taxon>
        <taxon>Fungi</taxon>
        <taxon>Dikarya</taxon>
        <taxon>Basidiomycota</taxon>
        <taxon>Agaricomycotina</taxon>
        <taxon>Agaricomycetes</taxon>
        <taxon>Agaricomycetidae</taxon>
        <taxon>Agaricales</taxon>
        <taxon>Marasmiineae</taxon>
        <taxon>Mycenaceae</taxon>
        <taxon>Mycena</taxon>
    </lineage>
</organism>
<accession>A0A8H6T4E1</accession>
<dbReference type="RefSeq" id="XP_037223612.1">
    <property type="nucleotide sequence ID" value="XM_037360727.1"/>
</dbReference>
<dbReference type="OrthoDB" id="2745898at2759"/>